<keyword evidence="2" id="KW-1185">Reference proteome</keyword>
<organism evidence="1 2">
    <name type="scientific">Winogradskyella pacifica</name>
    <dbReference type="NCBI Taxonomy" id="664642"/>
    <lineage>
        <taxon>Bacteria</taxon>
        <taxon>Pseudomonadati</taxon>
        <taxon>Bacteroidota</taxon>
        <taxon>Flavobacteriia</taxon>
        <taxon>Flavobacteriales</taxon>
        <taxon>Flavobacteriaceae</taxon>
        <taxon>Winogradskyella</taxon>
    </lineage>
</organism>
<dbReference type="Proteomes" id="UP000256919">
    <property type="component" value="Unassembled WGS sequence"/>
</dbReference>
<gene>
    <name evidence="1" type="ORF">DFQ09_1332</name>
</gene>
<dbReference type="OrthoDB" id="851130at2"/>
<dbReference type="PROSITE" id="PS51257">
    <property type="entry name" value="PROKAR_LIPOPROTEIN"/>
    <property type="match status" value="1"/>
</dbReference>
<evidence type="ECO:0000313" key="1">
    <source>
        <dbReference type="EMBL" id="REE06916.1"/>
    </source>
</evidence>
<evidence type="ECO:0008006" key="3">
    <source>
        <dbReference type="Google" id="ProtNLM"/>
    </source>
</evidence>
<comment type="caution">
    <text evidence="1">The sequence shown here is derived from an EMBL/GenBank/DDBJ whole genome shotgun (WGS) entry which is preliminary data.</text>
</comment>
<protein>
    <recommendedName>
        <fullName evidence="3">Lipoprotein</fullName>
    </recommendedName>
</protein>
<dbReference type="EMBL" id="QREI01000033">
    <property type="protein sequence ID" value="REE06916.1"/>
    <property type="molecule type" value="Genomic_DNA"/>
</dbReference>
<accession>A0A3D9LJY4</accession>
<reference evidence="1 2" key="1">
    <citation type="submission" date="2018-07" db="EMBL/GenBank/DDBJ databases">
        <title>Genomic Encyclopedia of Type Strains, Phase III (KMG-III): the genomes of soil and plant-associated and newly described type strains.</title>
        <authorList>
            <person name="Whitman W."/>
        </authorList>
    </citation>
    <scope>NUCLEOTIDE SEQUENCE [LARGE SCALE GENOMIC DNA]</scope>
    <source>
        <strain evidence="1 2">CECT 7948</strain>
    </source>
</reference>
<dbReference type="RefSeq" id="WP_115813132.1">
    <property type="nucleotide sequence ID" value="NZ_QREI01000033.1"/>
</dbReference>
<evidence type="ECO:0000313" key="2">
    <source>
        <dbReference type="Proteomes" id="UP000256919"/>
    </source>
</evidence>
<proteinExistence type="predicted"/>
<dbReference type="AlphaFoldDB" id="A0A3D9LJY4"/>
<sequence length="194" mass="22905">MEKLTLILILILSVGCSSKTKTEKAITEQVSELKPPFKNQGEQEDFWAQEFFKDEYEKQKHIKFNGEIKIVNEYKSLDEHGNFITNANEISFGNRVVEINLNDNKLRSIFENGILYPDLISEKYFKIWDLEELSFLNKSPKIKRFRIFVNMPERIYTQIILLELKNESADNQTSMSEFVENSELTFIKEAWLMM</sequence>
<name>A0A3D9LJY4_9FLAO</name>